<dbReference type="InterPro" id="IPR003783">
    <property type="entry name" value="Regulatory_RecX"/>
</dbReference>
<reference evidence="9" key="1">
    <citation type="journal article" date="2019" name="Int. J. Syst. Evol. Microbiol.">
        <title>The Global Catalogue of Microorganisms (GCM) 10K type strain sequencing project: providing services to taxonomists for standard genome sequencing and annotation.</title>
        <authorList>
            <consortium name="The Broad Institute Genomics Platform"/>
            <consortium name="The Broad Institute Genome Sequencing Center for Infectious Disease"/>
            <person name="Wu L."/>
            <person name="Ma J."/>
        </authorList>
    </citation>
    <scope>NUCLEOTIDE SEQUENCE [LARGE SCALE GENOMIC DNA]</scope>
    <source>
        <strain evidence="9">CGMCC 1.12449</strain>
    </source>
</reference>
<evidence type="ECO:0000256" key="5">
    <source>
        <dbReference type="HAMAP-Rule" id="MF_01114"/>
    </source>
</evidence>
<evidence type="ECO:0000256" key="2">
    <source>
        <dbReference type="ARBA" id="ARBA00009695"/>
    </source>
</evidence>
<dbReference type="HAMAP" id="MF_01114">
    <property type="entry name" value="RecX"/>
    <property type="match status" value="1"/>
</dbReference>
<dbReference type="PANTHER" id="PTHR33602:SF1">
    <property type="entry name" value="REGULATORY PROTEIN RECX FAMILY PROTEIN"/>
    <property type="match status" value="1"/>
</dbReference>
<evidence type="ECO:0000256" key="3">
    <source>
        <dbReference type="ARBA" id="ARBA00018111"/>
    </source>
</evidence>
<dbReference type="Pfam" id="PF02631">
    <property type="entry name" value="RecX_HTH2"/>
    <property type="match status" value="1"/>
</dbReference>
<evidence type="ECO:0000256" key="4">
    <source>
        <dbReference type="ARBA" id="ARBA00022490"/>
    </source>
</evidence>
<gene>
    <name evidence="5" type="primary">recX</name>
    <name evidence="8" type="ORF">ACFSAG_01280</name>
</gene>
<name>A0ABW4M9T9_9SPHN</name>
<dbReference type="Proteomes" id="UP001597215">
    <property type="component" value="Unassembled WGS sequence"/>
</dbReference>
<organism evidence="8 9">
    <name type="scientific">Sphingorhabdus buctiana</name>
    <dbReference type="NCBI Taxonomy" id="1508805"/>
    <lineage>
        <taxon>Bacteria</taxon>
        <taxon>Pseudomonadati</taxon>
        <taxon>Pseudomonadota</taxon>
        <taxon>Alphaproteobacteria</taxon>
        <taxon>Sphingomonadales</taxon>
        <taxon>Sphingomonadaceae</taxon>
        <taxon>Sphingorhabdus</taxon>
    </lineage>
</organism>
<sequence length="176" mass="20037">MTAPKRHKAPKPLNPVKLRDLALHYVGRYATSRKKLSDYLARKLRERGWESEKTPDINALITDFVRLGYIDDAAFAAARARTLSARGLGKRRVQEDLRAKGISEDDAHDAQEESDAQKWESAERFAKRKRIGPYATEPASEEQRRKQFAAFLRAGHDFELARRFVNASPGEEVEAD</sequence>
<comment type="function">
    <text evidence="5">Modulates RecA activity.</text>
</comment>
<dbReference type="InterPro" id="IPR053924">
    <property type="entry name" value="RecX_HTH_2nd"/>
</dbReference>
<accession>A0ABW4M9T9</accession>
<evidence type="ECO:0000313" key="9">
    <source>
        <dbReference type="Proteomes" id="UP001597215"/>
    </source>
</evidence>
<evidence type="ECO:0000256" key="6">
    <source>
        <dbReference type="SAM" id="MobiDB-lite"/>
    </source>
</evidence>
<proteinExistence type="inferred from homology"/>
<dbReference type="PANTHER" id="PTHR33602">
    <property type="entry name" value="REGULATORY PROTEIN RECX FAMILY PROTEIN"/>
    <property type="match status" value="1"/>
</dbReference>
<protein>
    <recommendedName>
        <fullName evidence="3 5">Regulatory protein RecX</fullName>
    </recommendedName>
</protein>
<feature type="domain" description="RecX second three-helical" evidence="7">
    <location>
        <begin position="71"/>
        <end position="110"/>
    </location>
</feature>
<comment type="caution">
    <text evidence="8">The sequence shown here is derived from an EMBL/GenBank/DDBJ whole genome shotgun (WGS) entry which is preliminary data.</text>
</comment>
<evidence type="ECO:0000259" key="7">
    <source>
        <dbReference type="Pfam" id="PF02631"/>
    </source>
</evidence>
<evidence type="ECO:0000256" key="1">
    <source>
        <dbReference type="ARBA" id="ARBA00004496"/>
    </source>
</evidence>
<comment type="subcellular location">
    <subcellularLocation>
        <location evidence="1 5">Cytoplasm</location>
    </subcellularLocation>
</comment>
<keyword evidence="9" id="KW-1185">Reference proteome</keyword>
<keyword evidence="4 5" id="KW-0963">Cytoplasm</keyword>
<dbReference type="RefSeq" id="WP_381510754.1">
    <property type="nucleotide sequence ID" value="NZ_JBHUEL010000002.1"/>
</dbReference>
<dbReference type="EMBL" id="JBHUEL010000002">
    <property type="protein sequence ID" value="MFD1765473.1"/>
    <property type="molecule type" value="Genomic_DNA"/>
</dbReference>
<dbReference type="InterPro" id="IPR036388">
    <property type="entry name" value="WH-like_DNA-bd_sf"/>
</dbReference>
<evidence type="ECO:0000313" key="8">
    <source>
        <dbReference type="EMBL" id="MFD1765473.1"/>
    </source>
</evidence>
<dbReference type="Gene3D" id="1.10.10.10">
    <property type="entry name" value="Winged helix-like DNA-binding domain superfamily/Winged helix DNA-binding domain"/>
    <property type="match status" value="1"/>
</dbReference>
<feature type="region of interest" description="Disordered" evidence="6">
    <location>
        <begin position="99"/>
        <end position="124"/>
    </location>
</feature>
<comment type="similarity">
    <text evidence="2 5">Belongs to the RecX family.</text>
</comment>